<dbReference type="SMART" id="SM00320">
    <property type="entry name" value="WD40"/>
    <property type="match status" value="3"/>
</dbReference>
<dbReference type="InterPro" id="IPR036322">
    <property type="entry name" value="WD40_repeat_dom_sf"/>
</dbReference>
<evidence type="ECO:0000256" key="3">
    <source>
        <dbReference type="PROSITE-ProRule" id="PRU00221"/>
    </source>
</evidence>
<evidence type="ECO:0000313" key="6">
    <source>
        <dbReference type="Proteomes" id="UP001497457"/>
    </source>
</evidence>
<evidence type="ECO:0000256" key="1">
    <source>
        <dbReference type="ARBA" id="ARBA00022574"/>
    </source>
</evidence>
<name>A0ABC8VKQ1_9POAL</name>
<dbReference type="Gene3D" id="2.130.10.10">
    <property type="entry name" value="YVTN repeat-like/Quinoprotein amine dehydrogenase"/>
    <property type="match status" value="2"/>
</dbReference>
<dbReference type="InterPro" id="IPR039328">
    <property type="entry name" value="WDR89"/>
</dbReference>
<proteinExistence type="predicted"/>
<evidence type="ECO:0000313" key="4">
    <source>
        <dbReference type="EMBL" id="CAL4892535.1"/>
    </source>
</evidence>
<dbReference type="InterPro" id="IPR015943">
    <property type="entry name" value="WD40/YVTN_repeat-like_dom_sf"/>
</dbReference>
<organism evidence="4 6">
    <name type="scientific">Urochloa decumbens</name>
    <dbReference type="NCBI Taxonomy" id="240449"/>
    <lineage>
        <taxon>Eukaryota</taxon>
        <taxon>Viridiplantae</taxon>
        <taxon>Streptophyta</taxon>
        <taxon>Embryophyta</taxon>
        <taxon>Tracheophyta</taxon>
        <taxon>Spermatophyta</taxon>
        <taxon>Magnoliopsida</taxon>
        <taxon>Liliopsida</taxon>
        <taxon>Poales</taxon>
        <taxon>Poaceae</taxon>
        <taxon>PACMAD clade</taxon>
        <taxon>Panicoideae</taxon>
        <taxon>Panicodae</taxon>
        <taxon>Paniceae</taxon>
        <taxon>Melinidinae</taxon>
        <taxon>Urochloa</taxon>
    </lineage>
</organism>
<evidence type="ECO:0000313" key="5">
    <source>
        <dbReference type="EMBL" id="CAL5093868.1"/>
    </source>
</evidence>
<dbReference type="InterPro" id="IPR001680">
    <property type="entry name" value="WD40_rpt"/>
</dbReference>
<dbReference type="EMBL" id="OZ075120">
    <property type="protein sequence ID" value="CAL4892535.1"/>
    <property type="molecule type" value="Genomic_DNA"/>
</dbReference>
<dbReference type="Proteomes" id="UP001497457">
    <property type="component" value="Chromosome 10rd"/>
</dbReference>
<dbReference type="Pfam" id="PF00400">
    <property type="entry name" value="WD40"/>
    <property type="match status" value="2"/>
</dbReference>
<dbReference type="PANTHER" id="PTHR22889:SF0">
    <property type="entry name" value="WD REPEAT-CONTAINING PROTEIN 89"/>
    <property type="match status" value="1"/>
</dbReference>
<dbReference type="Proteomes" id="UP001497457">
    <property type="component" value="Chromosome 9rd"/>
</dbReference>
<dbReference type="InterPro" id="IPR019775">
    <property type="entry name" value="WD40_repeat_CS"/>
</dbReference>
<evidence type="ECO:0000256" key="2">
    <source>
        <dbReference type="ARBA" id="ARBA00022737"/>
    </source>
</evidence>
<dbReference type="PROSITE" id="PS50082">
    <property type="entry name" value="WD_REPEATS_2"/>
    <property type="match status" value="1"/>
</dbReference>
<dbReference type="AlphaFoldDB" id="A0ABC8VKQ1"/>
<keyword evidence="6" id="KW-1185">Reference proteome</keyword>
<protein>
    <recommendedName>
        <fullName evidence="7">Transducin/WD40 repeat-like superfamily protein</fullName>
    </recommendedName>
</protein>
<evidence type="ECO:0008006" key="7">
    <source>
        <dbReference type="Google" id="ProtNLM"/>
    </source>
</evidence>
<dbReference type="PROSITE" id="PS00678">
    <property type="entry name" value="WD_REPEATS_1"/>
    <property type="match status" value="1"/>
</dbReference>
<accession>A0ABC8VKQ1</accession>
<reference evidence="6" key="1">
    <citation type="submission" date="2024-06" db="EMBL/GenBank/DDBJ databases">
        <authorList>
            <person name="Ryan C."/>
        </authorList>
    </citation>
    <scope>NUCLEOTIDE SEQUENCE [LARGE SCALE GENOMIC DNA]</scope>
</reference>
<gene>
    <name evidence="5" type="ORF">URODEC1_LOCUS115576</name>
    <name evidence="4" type="ORF">URODEC1_LOCUS4331</name>
</gene>
<keyword evidence="2" id="KW-0677">Repeat</keyword>
<sequence>MDDGEAAAAAMEVEAEASPCSGLFSPVTSDSQSPNPYGSVASRRLGLKNSIQTNFGDDYVFQIASCQEISTLAVSLSTNALKFYSPETGQYMGECKGHEGTIHEISFSVPSSPQVICSCSSDGTVRAWDTRNFKQISALRGSASQEMFTFSFGGSNGNLLAAGSNAQVLLWDWRNSKQVACLEESHMDDVTQVKFAPNQQSKLISAAVDGLVCVFDTDGDIDEDSHLLSVMNAETSVAKMGFFGNMYQKLWCLTHIETLSVWDWNDGSRELNLEDARSLATDKWNLDHVDYFVDCHYSLPDDRLWLIGGTSAGTLGYFPVRNDPAGAIGSAEAILEGGHTGVVRTVYPAAGTHESLGQSRGIFGWTGGEDGRLCCWRSDEIAEINKSWISSSLVSKLQKKTKSRHQPY</sequence>
<dbReference type="SUPFAM" id="SSF50978">
    <property type="entry name" value="WD40 repeat-like"/>
    <property type="match status" value="1"/>
</dbReference>
<dbReference type="EMBL" id="OZ075119">
    <property type="protein sequence ID" value="CAL5093868.1"/>
    <property type="molecule type" value="Genomic_DNA"/>
</dbReference>
<keyword evidence="1 3" id="KW-0853">WD repeat</keyword>
<dbReference type="PANTHER" id="PTHR22889">
    <property type="entry name" value="WD REPEAT-CONTAINING PROTEIN 89"/>
    <property type="match status" value="1"/>
</dbReference>
<reference evidence="4 6" key="2">
    <citation type="submission" date="2024-10" db="EMBL/GenBank/DDBJ databases">
        <authorList>
            <person name="Ryan C."/>
        </authorList>
    </citation>
    <scope>NUCLEOTIDE SEQUENCE [LARGE SCALE GENOMIC DNA]</scope>
</reference>
<feature type="repeat" description="WD" evidence="3">
    <location>
        <begin position="95"/>
        <end position="138"/>
    </location>
</feature>